<evidence type="ECO:0000256" key="2">
    <source>
        <dbReference type="ARBA" id="ARBA00022777"/>
    </source>
</evidence>
<dbReference type="Gene3D" id="3.30.420.40">
    <property type="match status" value="1"/>
</dbReference>
<dbReference type="RefSeq" id="WP_029909212.1">
    <property type="nucleotide sequence ID" value="NZ_AP020335.1"/>
</dbReference>
<keyword evidence="5" id="KW-1185">Reference proteome</keyword>
<evidence type="ECO:0000256" key="1">
    <source>
        <dbReference type="ARBA" id="ARBA00022679"/>
    </source>
</evidence>
<dbReference type="AlphaFoldDB" id="A0A066ZP52"/>
<dbReference type="EMBL" id="JMIU01000001">
    <property type="protein sequence ID" value="KDN95267.1"/>
    <property type="molecule type" value="Genomic_DNA"/>
</dbReference>
<protein>
    <submittedName>
        <fullName evidence="4">Glucokinase</fullName>
    </submittedName>
</protein>
<dbReference type="SUPFAM" id="SSF53067">
    <property type="entry name" value="Actin-like ATPase domain"/>
    <property type="match status" value="1"/>
</dbReference>
<dbReference type="InterPro" id="IPR043129">
    <property type="entry name" value="ATPase_NBD"/>
</dbReference>
<dbReference type="GO" id="GO:0005536">
    <property type="term" value="F:D-glucose binding"/>
    <property type="evidence" value="ECO:0007669"/>
    <property type="project" value="InterPro"/>
</dbReference>
<dbReference type="InterPro" id="IPR003836">
    <property type="entry name" value="Glucokinase"/>
</dbReference>
<evidence type="ECO:0000256" key="3">
    <source>
        <dbReference type="RuleBase" id="RU004046"/>
    </source>
</evidence>
<comment type="caution">
    <text evidence="4">The sequence shown here is derived from an EMBL/GenBank/DDBJ whole genome shotgun (WGS) entry which is preliminary data.</text>
</comment>
<comment type="similarity">
    <text evidence="3">Belongs to the bacterial glucokinase family.</text>
</comment>
<dbReference type="Gene3D" id="3.40.367.20">
    <property type="match status" value="1"/>
</dbReference>
<dbReference type="GO" id="GO:0004340">
    <property type="term" value="F:glucokinase activity"/>
    <property type="evidence" value="ECO:0007669"/>
    <property type="project" value="InterPro"/>
</dbReference>
<keyword evidence="2 4" id="KW-0418">Kinase</keyword>
<dbReference type="PANTHER" id="PTHR47363:SF1">
    <property type="entry name" value="GLUCOKINASE"/>
    <property type="match status" value="1"/>
</dbReference>
<dbReference type="NCBIfam" id="TIGR00749">
    <property type="entry name" value="glk"/>
    <property type="match status" value="1"/>
</dbReference>
<organism evidence="4 5">
    <name type="scientific">Hydrogenovibrio marinus</name>
    <dbReference type="NCBI Taxonomy" id="28885"/>
    <lineage>
        <taxon>Bacteria</taxon>
        <taxon>Pseudomonadati</taxon>
        <taxon>Pseudomonadota</taxon>
        <taxon>Gammaproteobacteria</taxon>
        <taxon>Thiotrichales</taxon>
        <taxon>Piscirickettsiaceae</taxon>
        <taxon>Hydrogenovibrio</taxon>
    </lineage>
</organism>
<dbReference type="Proteomes" id="UP000027341">
    <property type="component" value="Unassembled WGS sequence"/>
</dbReference>
<sequence>MGKLLAVDVGATKVLVSAFDAETDHTLAQKRYLSADFSSLSKLIQTFQEEFSYSHFDVACLGLAGPVSARQVHLTNLPWIVDADVLAEDCHIDYVEIMNDFAAAALGINELSEEDTVCLQTGDYDAAGNKLIVGAGSGLGISPIKNCGGEFIPQPSEGGHMDFAPLDSTQLKLFDWLHKKWTHVSYERILSGEGIEFLYAFFNAENHGHSHHNLTPICSAEQVHELAMKGEPIAQKTLNTFVEVYGAYIGNVSLLWQAKAGVYIAGGIGPKIRDWMQQPRFIRSMTAKGRMSGLVKDIPVYLVVNDQIGLLGMKHLAKLRFSQKNNK</sequence>
<dbReference type="STRING" id="28885.EI16_02885"/>
<keyword evidence="1" id="KW-0808">Transferase</keyword>
<dbReference type="GO" id="GO:0006096">
    <property type="term" value="P:glycolytic process"/>
    <property type="evidence" value="ECO:0007669"/>
    <property type="project" value="InterPro"/>
</dbReference>
<dbReference type="GO" id="GO:0005524">
    <property type="term" value="F:ATP binding"/>
    <property type="evidence" value="ECO:0007669"/>
    <property type="project" value="InterPro"/>
</dbReference>
<evidence type="ECO:0000313" key="4">
    <source>
        <dbReference type="EMBL" id="KDN95267.1"/>
    </source>
</evidence>
<dbReference type="PANTHER" id="PTHR47363">
    <property type="entry name" value="GLUCOKINASE"/>
    <property type="match status" value="1"/>
</dbReference>
<dbReference type="CDD" id="cd24008">
    <property type="entry name" value="ASKHA_NBD_GLK"/>
    <property type="match status" value="1"/>
</dbReference>
<evidence type="ECO:0000313" key="5">
    <source>
        <dbReference type="Proteomes" id="UP000027341"/>
    </source>
</evidence>
<gene>
    <name evidence="4" type="ORF">EI16_02885</name>
</gene>
<accession>A0A066ZP52</accession>
<proteinExistence type="inferred from homology"/>
<reference evidence="4 5" key="1">
    <citation type="submission" date="2014-04" db="EMBL/GenBank/DDBJ databases">
        <title>Draft genome sequence of Hydrogenovibrio marinus MH-110, a model organism for aerobic H2 metabolism.</title>
        <authorList>
            <person name="Cha H.J."/>
            <person name="Jo B.H."/>
            <person name="Hwang B.H."/>
        </authorList>
    </citation>
    <scope>NUCLEOTIDE SEQUENCE [LARGE SCALE GENOMIC DNA]</scope>
    <source>
        <strain evidence="4 5">MH-110</strain>
    </source>
</reference>
<dbReference type="Pfam" id="PF02685">
    <property type="entry name" value="Glucokinase"/>
    <property type="match status" value="1"/>
</dbReference>
<name>A0A066ZP52_HYDMR</name>